<dbReference type="EMBL" id="GBXM01103704">
    <property type="protein sequence ID" value="JAH04873.1"/>
    <property type="molecule type" value="Transcribed_RNA"/>
</dbReference>
<proteinExistence type="predicted"/>
<dbReference type="AlphaFoldDB" id="A0A0E9PM25"/>
<feature type="compositionally biased region" description="Polar residues" evidence="1">
    <location>
        <begin position="1"/>
        <end position="11"/>
    </location>
</feature>
<accession>A0A0E9PM25</accession>
<feature type="region of interest" description="Disordered" evidence="1">
    <location>
        <begin position="1"/>
        <end position="26"/>
    </location>
</feature>
<reference evidence="2" key="2">
    <citation type="journal article" date="2015" name="Fish Shellfish Immunol.">
        <title>Early steps in the European eel (Anguilla anguilla)-Vibrio vulnificus interaction in the gills: Role of the RtxA13 toxin.</title>
        <authorList>
            <person name="Callol A."/>
            <person name="Pajuelo D."/>
            <person name="Ebbesson L."/>
            <person name="Teles M."/>
            <person name="MacKenzie S."/>
            <person name="Amaro C."/>
        </authorList>
    </citation>
    <scope>NUCLEOTIDE SEQUENCE</scope>
</reference>
<organism evidence="2">
    <name type="scientific">Anguilla anguilla</name>
    <name type="common">European freshwater eel</name>
    <name type="synonym">Muraena anguilla</name>
    <dbReference type="NCBI Taxonomy" id="7936"/>
    <lineage>
        <taxon>Eukaryota</taxon>
        <taxon>Metazoa</taxon>
        <taxon>Chordata</taxon>
        <taxon>Craniata</taxon>
        <taxon>Vertebrata</taxon>
        <taxon>Euteleostomi</taxon>
        <taxon>Actinopterygii</taxon>
        <taxon>Neopterygii</taxon>
        <taxon>Teleostei</taxon>
        <taxon>Anguilliformes</taxon>
        <taxon>Anguillidae</taxon>
        <taxon>Anguilla</taxon>
    </lineage>
</organism>
<reference evidence="2" key="1">
    <citation type="submission" date="2014-11" db="EMBL/GenBank/DDBJ databases">
        <authorList>
            <person name="Amaro Gonzalez C."/>
        </authorList>
    </citation>
    <scope>NUCLEOTIDE SEQUENCE</scope>
</reference>
<evidence type="ECO:0000256" key="1">
    <source>
        <dbReference type="SAM" id="MobiDB-lite"/>
    </source>
</evidence>
<sequence length="26" mass="2972">MAISSWPSTDGETQRIWPGNVEIKRI</sequence>
<name>A0A0E9PM25_ANGAN</name>
<evidence type="ECO:0000313" key="2">
    <source>
        <dbReference type="EMBL" id="JAH04873.1"/>
    </source>
</evidence>
<protein>
    <submittedName>
        <fullName evidence="2">Uncharacterized protein</fullName>
    </submittedName>
</protein>